<name>A0ACB0Y010_MELEN</name>
<protein>
    <submittedName>
        <fullName evidence="1">Uncharacterized protein</fullName>
    </submittedName>
</protein>
<evidence type="ECO:0000313" key="2">
    <source>
        <dbReference type="Proteomes" id="UP001497535"/>
    </source>
</evidence>
<comment type="caution">
    <text evidence="1">The sequence shown here is derived from an EMBL/GenBank/DDBJ whole genome shotgun (WGS) entry which is preliminary data.</text>
</comment>
<evidence type="ECO:0000313" key="1">
    <source>
        <dbReference type="EMBL" id="CAK5025879.1"/>
    </source>
</evidence>
<dbReference type="EMBL" id="CAVMJV010000004">
    <property type="protein sequence ID" value="CAK5025879.1"/>
    <property type="molecule type" value="Genomic_DNA"/>
</dbReference>
<dbReference type="Proteomes" id="UP001497535">
    <property type="component" value="Unassembled WGS sequence"/>
</dbReference>
<reference evidence="1" key="1">
    <citation type="submission" date="2023-11" db="EMBL/GenBank/DDBJ databases">
        <authorList>
            <person name="Poullet M."/>
        </authorList>
    </citation>
    <scope>NUCLEOTIDE SEQUENCE</scope>
    <source>
        <strain evidence="1">E1834</strain>
    </source>
</reference>
<accession>A0ACB0Y010</accession>
<gene>
    <name evidence="1" type="ORF">MENTE1834_LOCUS5914</name>
</gene>
<organism evidence="1 2">
    <name type="scientific">Meloidogyne enterolobii</name>
    <name type="common">Root-knot nematode worm</name>
    <name type="synonym">Meloidogyne mayaguensis</name>
    <dbReference type="NCBI Taxonomy" id="390850"/>
    <lineage>
        <taxon>Eukaryota</taxon>
        <taxon>Metazoa</taxon>
        <taxon>Ecdysozoa</taxon>
        <taxon>Nematoda</taxon>
        <taxon>Chromadorea</taxon>
        <taxon>Rhabditida</taxon>
        <taxon>Tylenchina</taxon>
        <taxon>Tylenchomorpha</taxon>
        <taxon>Tylenchoidea</taxon>
        <taxon>Meloidogynidae</taxon>
        <taxon>Meloidogyninae</taxon>
        <taxon>Meloidogyne</taxon>
    </lineage>
</organism>
<proteinExistence type="predicted"/>
<sequence length="273" mass="29952">MPDGTSRFSCKGKTIYHFMGVSSFSEYTVCAEISVCKIPKTSPIDKLSPLGCGVSTGYGAVLNTCKVETNSTVAVWGLGTVGLAVILGAKEIGAKRILAIDICEGKFEKAKKFGATDCLNPRTLPEGQSIQSYLIENFDGGFDYTFECCGNVETMRQALESAHKGWGVSCVVGVAGAGEEIRTRPFQVFYFNNYFILIFFNLKLITGRVWKGTSFGGWNSRDDIPLLVQKCLDGKIKLDEFITHRFPFDKINDAFDCMHSATECLRCVISIGE</sequence>
<keyword evidence="2" id="KW-1185">Reference proteome</keyword>